<evidence type="ECO:0000313" key="2">
    <source>
        <dbReference type="EMBL" id="NME70229.1"/>
    </source>
</evidence>
<dbReference type="Proteomes" id="UP000576082">
    <property type="component" value="Unassembled WGS sequence"/>
</dbReference>
<name>A0A7X9XB28_9BACT</name>
<keyword evidence="1" id="KW-0812">Transmembrane</keyword>
<feature type="transmembrane region" description="Helical" evidence="1">
    <location>
        <begin position="39"/>
        <end position="56"/>
    </location>
</feature>
<dbReference type="EMBL" id="JABANE010000058">
    <property type="protein sequence ID" value="NME70229.1"/>
    <property type="molecule type" value="Genomic_DNA"/>
</dbReference>
<sequence>MNIKKGEKVLKRKVNTPLFVSCITAFIFTLIIFENTENMSFVLMFISASLIFIYFLKKELRKRYFWKVLQQQQEPFLFYKKHLYTKGDSLDIMYHDTLKKEQKEFLKKYNQVKNKLAFEDPSVSDNLIIYARKSPLIFATIFFSFLLIPLLIYQEIYFGIFSFLNLIIIIYLVIKRKKSYMKMTTKELQVHNTHLIAWDDIYELKIGEKGNGRNFQSYLNVTLLNGDAETINISKYSISPYELGWIVNVYKGKSKLKKAI</sequence>
<reference evidence="2 3" key="1">
    <citation type="submission" date="2020-04" db="EMBL/GenBank/DDBJ databases">
        <title>Flammeovirga sp. SR4, a novel species isolated from seawater.</title>
        <authorList>
            <person name="Wang X."/>
        </authorList>
    </citation>
    <scope>NUCLEOTIDE SEQUENCE [LARGE SCALE GENOMIC DNA]</scope>
    <source>
        <strain evidence="2 3">ATCC 23126</strain>
    </source>
</reference>
<feature type="transmembrane region" description="Helical" evidence="1">
    <location>
        <begin position="136"/>
        <end position="152"/>
    </location>
</feature>
<dbReference type="AlphaFoldDB" id="A0A7X9XB28"/>
<dbReference type="RefSeq" id="WP_169658471.1">
    <property type="nucleotide sequence ID" value="NZ_JABANE010000058.1"/>
</dbReference>
<keyword evidence="1" id="KW-1133">Transmembrane helix</keyword>
<accession>A0A7X9XB28</accession>
<feature type="transmembrane region" description="Helical" evidence="1">
    <location>
        <begin position="14"/>
        <end position="33"/>
    </location>
</feature>
<keyword evidence="3" id="KW-1185">Reference proteome</keyword>
<gene>
    <name evidence="2" type="ORF">HHU12_19795</name>
</gene>
<proteinExistence type="predicted"/>
<feature type="transmembrane region" description="Helical" evidence="1">
    <location>
        <begin position="158"/>
        <end position="174"/>
    </location>
</feature>
<comment type="caution">
    <text evidence="2">The sequence shown here is derived from an EMBL/GenBank/DDBJ whole genome shotgun (WGS) entry which is preliminary data.</text>
</comment>
<organism evidence="2 3">
    <name type="scientific">Flammeovirga aprica JL-4</name>
    <dbReference type="NCBI Taxonomy" id="694437"/>
    <lineage>
        <taxon>Bacteria</taxon>
        <taxon>Pseudomonadati</taxon>
        <taxon>Bacteroidota</taxon>
        <taxon>Cytophagia</taxon>
        <taxon>Cytophagales</taxon>
        <taxon>Flammeovirgaceae</taxon>
        <taxon>Flammeovirga</taxon>
    </lineage>
</organism>
<evidence type="ECO:0000313" key="3">
    <source>
        <dbReference type="Proteomes" id="UP000576082"/>
    </source>
</evidence>
<keyword evidence="1" id="KW-0472">Membrane</keyword>
<evidence type="ECO:0000256" key="1">
    <source>
        <dbReference type="SAM" id="Phobius"/>
    </source>
</evidence>
<protein>
    <submittedName>
        <fullName evidence="2">Uncharacterized protein</fullName>
    </submittedName>
</protein>